<dbReference type="InterPro" id="IPR023615">
    <property type="entry name" value="Cyt_c_Oxase_su1_BS"/>
</dbReference>
<evidence type="ECO:0000256" key="6">
    <source>
        <dbReference type="RuleBase" id="RU000370"/>
    </source>
</evidence>
<feature type="transmembrane region" description="Helical" evidence="8">
    <location>
        <begin position="444"/>
        <end position="464"/>
    </location>
</feature>
<keyword evidence="11" id="KW-1185">Reference proteome</keyword>
<dbReference type="GO" id="GO:0016491">
    <property type="term" value="F:oxidoreductase activity"/>
    <property type="evidence" value="ECO:0007669"/>
    <property type="project" value="UniProtKB-KW"/>
</dbReference>
<feature type="transmembrane region" description="Helical" evidence="8">
    <location>
        <begin position="152"/>
        <end position="170"/>
    </location>
</feature>
<dbReference type="PROSITE" id="PS00077">
    <property type="entry name" value="COX1_CUB"/>
    <property type="match status" value="1"/>
</dbReference>
<dbReference type="Gene3D" id="1.20.210.10">
    <property type="entry name" value="Cytochrome c oxidase-like, subunit I domain"/>
    <property type="match status" value="1"/>
</dbReference>
<evidence type="ECO:0000313" key="11">
    <source>
        <dbReference type="Proteomes" id="UP000186309"/>
    </source>
</evidence>
<dbReference type="PROSITE" id="PS50855">
    <property type="entry name" value="COX1"/>
    <property type="match status" value="1"/>
</dbReference>
<protein>
    <submittedName>
        <fullName evidence="10">Cytochrome c oxidase subunit 1</fullName>
        <ecNumber evidence="10">1.9.3.1</ecNumber>
    </submittedName>
</protein>
<sequence length="619" mass="68386">MGADLTANGSHGAAAVPAGGDDHGHSDGHDHIHPAPSNFLSKYVFSHDHKIIGIQFLFSGLIFFVLGGLLAMAVRWQLAWPWKPVPILAKALWSHPALGYQMPPEDYNKLFTMHATIMIFFVVIPLLTGAFGNFLIPLMIGARDMAFPKLNMFSYWFMWPAFIIITYSFFVEGGSAEAGWTSYPPLSVFRWSTPGSLNGQTFWLLALLFAGISSLMGSINYITTIVMLRSPGMKMFRMPMTVWAMFITALLQAFALPVLTSALIMQLLDRTAGTNFFSPVGHTVANSPPVVGGGGPLLFQHLFWFYSHPAVYIMILPGMGIVSDVIATFSRKPLFGYKPMVLAIAGIAGLGFIVWGHHMFQSGMNPQLGATFMLSTMMIALPSAIKVFNWLGTMWGGRIQYTSAMLNAMAFVAMFIIGGLSGIFMAATPVDMHIHDTYFIVGHIHYVLFGGSTFAIFAGIYYWFPKMFGRMMNERLGLIHFFLTFIFFNGTFFLMHIIGMHGHPRRIADPTAYEFLRGAGVTGMNQFMTLSAFGLGLTQLIFAYNFLSSLVVGAEAGPNPWNANSLEWSTASPPPHYNFETLPRVYHAPYEFSVPGVEADFVPQTVPLPRNITLDPVMA</sequence>
<dbReference type="STRING" id="1387353.BSF38_01555"/>
<dbReference type="PANTHER" id="PTHR10422">
    <property type="entry name" value="CYTOCHROME C OXIDASE SUBUNIT 1"/>
    <property type="match status" value="1"/>
</dbReference>
<evidence type="ECO:0000256" key="1">
    <source>
        <dbReference type="ARBA" id="ARBA00004141"/>
    </source>
</evidence>
<dbReference type="InterPro" id="IPR000883">
    <property type="entry name" value="Cyt_C_Oxase_1"/>
</dbReference>
<feature type="transmembrane region" description="Helical" evidence="8">
    <location>
        <begin position="240"/>
        <end position="268"/>
    </location>
</feature>
<dbReference type="InterPro" id="IPR036927">
    <property type="entry name" value="Cyt_c_oxase-like_su1_sf"/>
</dbReference>
<reference evidence="11" key="1">
    <citation type="submission" date="2016-12" db="EMBL/GenBank/DDBJ databases">
        <title>Comparative genomics of four Isosphaeraceae planctomycetes: a common pool of plasmids and glycoside hydrolase genes.</title>
        <authorList>
            <person name="Ivanova A."/>
        </authorList>
    </citation>
    <scope>NUCLEOTIDE SEQUENCE [LARGE SCALE GENOMIC DNA]</scope>
    <source>
        <strain evidence="11">PX4</strain>
    </source>
</reference>
<comment type="subcellular location">
    <subcellularLocation>
        <location evidence="1">Membrane</location>
        <topology evidence="1">Multi-pass membrane protein</topology>
    </subcellularLocation>
</comment>
<feature type="transmembrane region" description="Helical" evidence="8">
    <location>
        <begin position="310"/>
        <end position="329"/>
    </location>
</feature>
<feature type="transmembrane region" description="Helical" evidence="8">
    <location>
        <begin position="202"/>
        <end position="228"/>
    </location>
</feature>
<keyword evidence="5 8" id="KW-0472">Membrane</keyword>
<keyword evidence="10" id="KW-0560">Oxidoreductase</keyword>
<feature type="transmembrane region" description="Helical" evidence="8">
    <location>
        <begin position="372"/>
        <end position="392"/>
    </location>
</feature>
<feature type="transmembrane region" description="Helical" evidence="8">
    <location>
        <begin position="404"/>
        <end position="424"/>
    </location>
</feature>
<name>A0A1U7CMD1_9BACT</name>
<feature type="domain" description="Cytochrome oxidase subunit I profile" evidence="9">
    <location>
        <begin position="39"/>
        <end position="586"/>
    </location>
</feature>
<dbReference type="InterPro" id="IPR023616">
    <property type="entry name" value="Cyt_c_oxase-like_su1_dom"/>
</dbReference>
<dbReference type="PRINTS" id="PR01165">
    <property type="entry name" value="CYCOXIDASEI"/>
</dbReference>
<evidence type="ECO:0000256" key="2">
    <source>
        <dbReference type="ARBA" id="ARBA00022660"/>
    </source>
</evidence>
<proteinExistence type="inferred from homology"/>
<keyword evidence="2 6" id="KW-0679">Respiratory chain</keyword>
<feature type="transmembrane region" description="Helical" evidence="8">
    <location>
        <begin position="117"/>
        <end position="140"/>
    </location>
</feature>
<dbReference type="SUPFAM" id="SSF81442">
    <property type="entry name" value="Cytochrome c oxidase subunit I-like"/>
    <property type="match status" value="1"/>
</dbReference>
<dbReference type="GO" id="GO:0009060">
    <property type="term" value="P:aerobic respiration"/>
    <property type="evidence" value="ECO:0007669"/>
    <property type="project" value="InterPro"/>
</dbReference>
<keyword evidence="4 8" id="KW-1133">Transmembrane helix</keyword>
<dbReference type="GO" id="GO:0004129">
    <property type="term" value="F:cytochrome-c oxidase activity"/>
    <property type="evidence" value="ECO:0007669"/>
    <property type="project" value="InterPro"/>
</dbReference>
<keyword evidence="6" id="KW-0249">Electron transport</keyword>
<accession>A0A1U7CMD1</accession>
<dbReference type="Pfam" id="PF00115">
    <property type="entry name" value="COX1"/>
    <property type="match status" value="1"/>
</dbReference>
<keyword evidence="3 6" id="KW-0812">Transmembrane</keyword>
<dbReference type="KEGG" id="pbor:BSF38_01555"/>
<dbReference type="EC" id="1.9.3.1" evidence="10"/>
<evidence type="ECO:0000256" key="3">
    <source>
        <dbReference type="ARBA" id="ARBA00022692"/>
    </source>
</evidence>
<evidence type="ECO:0000259" key="9">
    <source>
        <dbReference type="PROSITE" id="PS50855"/>
    </source>
</evidence>
<dbReference type="OrthoDB" id="9759913at2"/>
<dbReference type="GO" id="GO:0016020">
    <property type="term" value="C:membrane"/>
    <property type="evidence" value="ECO:0007669"/>
    <property type="project" value="UniProtKB-SubCell"/>
</dbReference>
<organism evidence="10 11">
    <name type="scientific">Paludisphaera borealis</name>
    <dbReference type="NCBI Taxonomy" id="1387353"/>
    <lineage>
        <taxon>Bacteria</taxon>
        <taxon>Pseudomonadati</taxon>
        <taxon>Planctomycetota</taxon>
        <taxon>Planctomycetia</taxon>
        <taxon>Isosphaerales</taxon>
        <taxon>Isosphaeraceae</taxon>
        <taxon>Paludisphaera</taxon>
    </lineage>
</organism>
<dbReference type="GO" id="GO:0020037">
    <property type="term" value="F:heme binding"/>
    <property type="evidence" value="ECO:0007669"/>
    <property type="project" value="InterPro"/>
</dbReference>
<feature type="region of interest" description="Disordered" evidence="7">
    <location>
        <begin position="1"/>
        <end position="28"/>
    </location>
</feature>
<keyword evidence="6" id="KW-0349">Heme</keyword>
<dbReference type="GO" id="GO:0022904">
    <property type="term" value="P:respiratory electron transport chain"/>
    <property type="evidence" value="ECO:0007669"/>
    <property type="project" value="TreeGrafter"/>
</dbReference>
<evidence type="ECO:0000256" key="7">
    <source>
        <dbReference type="SAM" id="MobiDB-lite"/>
    </source>
</evidence>
<dbReference type="PANTHER" id="PTHR10422:SF18">
    <property type="entry name" value="CYTOCHROME C OXIDASE SUBUNIT 1"/>
    <property type="match status" value="1"/>
</dbReference>
<feature type="transmembrane region" description="Helical" evidence="8">
    <location>
        <begin position="476"/>
        <end position="498"/>
    </location>
</feature>
<dbReference type="RefSeq" id="WP_076344490.1">
    <property type="nucleotide sequence ID" value="NZ_CP019082.1"/>
</dbReference>
<dbReference type="GO" id="GO:0015990">
    <property type="term" value="P:electron transport coupled proton transport"/>
    <property type="evidence" value="ECO:0007669"/>
    <property type="project" value="TreeGrafter"/>
</dbReference>
<evidence type="ECO:0000256" key="4">
    <source>
        <dbReference type="ARBA" id="ARBA00022989"/>
    </source>
</evidence>
<keyword evidence="6" id="KW-0813">Transport</keyword>
<feature type="transmembrane region" description="Helical" evidence="8">
    <location>
        <begin position="51"/>
        <end position="74"/>
    </location>
</feature>
<dbReference type="AlphaFoldDB" id="A0A1U7CMD1"/>
<evidence type="ECO:0000256" key="5">
    <source>
        <dbReference type="ARBA" id="ARBA00023136"/>
    </source>
</evidence>
<dbReference type="EMBL" id="CP019082">
    <property type="protein sequence ID" value="APW60092.1"/>
    <property type="molecule type" value="Genomic_DNA"/>
</dbReference>
<evidence type="ECO:0000313" key="10">
    <source>
        <dbReference type="EMBL" id="APW60092.1"/>
    </source>
</evidence>
<gene>
    <name evidence="10" type="primary">ctaD</name>
    <name evidence="10" type="ORF">BSF38_01555</name>
</gene>
<comment type="similarity">
    <text evidence="6">Belongs to the heme-copper respiratory oxidase family.</text>
</comment>
<evidence type="ECO:0000256" key="8">
    <source>
        <dbReference type="SAM" id="Phobius"/>
    </source>
</evidence>
<dbReference type="Proteomes" id="UP000186309">
    <property type="component" value="Chromosome"/>
</dbReference>
<keyword evidence="6" id="KW-0408">Iron</keyword>
<feature type="transmembrane region" description="Helical" evidence="8">
    <location>
        <begin position="341"/>
        <end position="360"/>
    </location>
</feature>
<feature type="transmembrane region" description="Helical" evidence="8">
    <location>
        <begin position="527"/>
        <end position="547"/>
    </location>
</feature>
<keyword evidence="6" id="KW-0479">Metal-binding</keyword>